<feature type="domain" description="G-protein coupled receptors family 1 profile" evidence="19">
    <location>
        <begin position="54"/>
        <end position="305"/>
    </location>
</feature>
<comment type="caution">
    <text evidence="20">The sequence shown here is derived from an EMBL/GenBank/DDBJ whole genome shotgun (WGS) entry which is preliminary data.</text>
</comment>
<evidence type="ECO:0000256" key="15">
    <source>
        <dbReference type="ARBA" id="ARBA00033468"/>
    </source>
</evidence>
<keyword evidence="4" id="KW-0145">Chemotaxis</keyword>
<comment type="similarity">
    <text evidence="17">Belongs to the G-protein coupled receptor 1 family.</text>
</comment>
<keyword evidence="5" id="KW-0597">Phosphoprotein</keyword>
<dbReference type="Pfam" id="PF00001">
    <property type="entry name" value="7tm_1"/>
    <property type="match status" value="1"/>
</dbReference>
<dbReference type="Gene3D" id="1.20.1070.10">
    <property type="entry name" value="Rhodopsin 7-helix transmembrane proteins"/>
    <property type="match status" value="1"/>
</dbReference>
<dbReference type="GO" id="GO:0016493">
    <property type="term" value="F:C-C chemokine receptor activity"/>
    <property type="evidence" value="ECO:0007669"/>
    <property type="project" value="TreeGrafter"/>
</dbReference>
<evidence type="ECO:0000259" key="19">
    <source>
        <dbReference type="PROSITE" id="PS50262"/>
    </source>
</evidence>
<dbReference type="GO" id="GO:0016494">
    <property type="term" value="F:C-X-C chemokine receptor activity"/>
    <property type="evidence" value="ECO:0007669"/>
    <property type="project" value="InterPro"/>
</dbReference>
<feature type="transmembrane region" description="Helical" evidence="18">
    <location>
        <begin position="211"/>
        <end position="231"/>
    </location>
</feature>
<dbReference type="GO" id="GO:0019722">
    <property type="term" value="P:calcium-mediated signaling"/>
    <property type="evidence" value="ECO:0007669"/>
    <property type="project" value="TreeGrafter"/>
</dbReference>
<dbReference type="PANTHER" id="PTHR10489:SF689">
    <property type="entry name" value="C-X-C CHEMOKINE RECEPTOR TYPE 2"/>
    <property type="match status" value="1"/>
</dbReference>
<keyword evidence="7 18" id="KW-1133">Transmembrane helix</keyword>
<dbReference type="GO" id="GO:0007204">
    <property type="term" value="P:positive regulation of cytosolic calcium ion concentration"/>
    <property type="evidence" value="ECO:0007669"/>
    <property type="project" value="TreeGrafter"/>
</dbReference>
<dbReference type="InterPro" id="IPR017452">
    <property type="entry name" value="GPCR_Rhodpsn_7TM"/>
</dbReference>
<protein>
    <recommendedName>
        <fullName evidence="2">C-X-C chemokine receptor type 2</fullName>
    </recommendedName>
    <alternativeName>
        <fullName evidence="15">High affinity interleukin-8 receptor B</fullName>
    </alternativeName>
</protein>
<accession>A0A8T2PE23</accession>
<dbReference type="Proteomes" id="UP000824540">
    <property type="component" value="Unassembled WGS sequence"/>
</dbReference>
<evidence type="ECO:0000256" key="10">
    <source>
        <dbReference type="ARBA" id="ARBA00023157"/>
    </source>
</evidence>
<dbReference type="PROSITE" id="PS50262">
    <property type="entry name" value="G_PROTEIN_RECEP_F1_2"/>
    <property type="match status" value="1"/>
</dbReference>
<keyword evidence="21" id="KW-1185">Reference proteome</keyword>
<keyword evidence="9 18" id="KW-0472">Membrane</keyword>
<evidence type="ECO:0000256" key="7">
    <source>
        <dbReference type="ARBA" id="ARBA00022989"/>
    </source>
</evidence>
<evidence type="ECO:0000256" key="16">
    <source>
        <dbReference type="ARBA" id="ARBA00034130"/>
    </source>
</evidence>
<feature type="non-terminal residue" evidence="20">
    <location>
        <position position="1"/>
    </location>
</feature>
<proteinExistence type="inferred from homology"/>
<evidence type="ECO:0000313" key="20">
    <source>
        <dbReference type="EMBL" id="KAG9349441.1"/>
    </source>
</evidence>
<dbReference type="PANTHER" id="PTHR10489">
    <property type="entry name" value="CELL ADHESION MOLECULE"/>
    <property type="match status" value="1"/>
</dbReference>
<keyword evidence="13 17" id="KW-0807">Transducer</keyword>
<evidence type="ECO:0000256" key="11">
    <source>
        <dbReference type="ARBA" id="ARBA00023170"/>
    </source>
</evidence>
<feature type="transmembrane region" description="Helical" evidence="18">
    <location>
        <begin position="117"/>
        <end position="138"/>
    </location>
</feature>
<dbReference type="PROSITE" id="PS00237">
    <property type="entry name" value="G_PROTEIN_RECEP_F1_1"/>
    <property type="match status" value="1"/>
</dbReference>
<evidence type="ECO:0000256" key="1">
    <source>
        <dbReference type="ARBA" id="ARBA00004651"/>
    </source>
</evidence>
<evidence type="ECO:0000256" key="4">
    <source>
        <dbReference type="ARBA" id="ARBA00022500"/>
    </source>
</evidence>
<feature type="transmembrane region" description="Helical" evidence="18">
    <location>
        <begin position="243"/>
        <end position="265"/>
    </location>
</feature>
<evidence type="ECO:0000256" key="18">
    <source>
        <dbReference type="SAM" id="Phobius"/>
    </source>
</evidence>
<keyword evidence="3" id="KW-1003">Cell membrane</keyword>
<comment type="function">
    <text evidence="14">Receptor for interleukin-8 which is a powerful neutrophil chemotactic factor. Binding of IL-8 to the receptor causes activation of neutrophils. This response is mediated via a G-protein that activates a phosphatidylinositol-calcium second messenger system. Binds to IL-8 with high affinity. Also binds with high affinity to CXCL3, GRO/MGSA and NAP-2.</text>
</comment>
<dbReference type="InterPro" id="IPR000174">
    <property type="entry name" value="Chemokine_CXCR_1/2"/>
</dbReference>
<evidence type="ECO:0000313" key="21">
    <source>
        <dbReference type="Proteomes" id="UP000824540"/>
    </source>
</evidence>
<dbReference type="PRINTS" id="PR00237">
    <property type="entry name" value="GPCRRHODOPSN"/>
</dbReference>
<sequence length="411" mass="46209">GFSTPSIYEDYENNTFDVEDIGAVATPCVHWTLGSLSLVLVSIYSIVFLFSLLGNTLVISVVYCMKEGRTSTDIYLMNLALADLLFSVTLPFWAVYVHSQWIFGNFMCKLLSGLQEVTFYSGTLLLACISIDRYLAIVRATQIISKKRNLVTMTCGAVWLGAALLSLPILVQRQAFQPRNAQWMVCHENLSAESMTEWRVGMRVLQHSVGFFIPLSIMIFCYGFTTSTLLSARGGQRYKAMRVILAVVLAFVVCWLPHNVTVMVDTLMRVELVQETCDFRKRVDLALLVTQVLAFLHCTINPILYAFIGQKFRNELLASLYKHGLISKKAHITWRKGTVHNSVFCKSSITLFSTLITTATHHTKKQWIVGSHMPAAESLFGAAVSEESTLLHKTIPSVPAFTRYLWPSYLK</sequence>
<dbReference type="CDD" id="cd15178">
    <property type="entry name" value="7tmA_CXCR1_2"/>
    <property type="match status" value="1"/>
</dbReference>
<comment type="subunit">
    <text evidence="16">Interacts with IL8. Interacts with GNAI2.</text>
</comment>
<evidence type="ECO:0000256" key="3">
    <source>
        <dbReference type="ARBA" id="ARBA00022475"/>
    </source>
</evidence>
<dbReference type="GO" id="GO:0030593">
    <property type="term" value="P:neutrophil chemotaxis"/>
    <property type="evidence" value="ECO:0007669"/>
    <property type="project" value="TreeGrafter"/>
</dbReference>
<dbReference type="GO" id="GO:0019957">
    <property type="term" value="F:C-C chemokine binding"/>
    <property type="evidence" value="ECO:0007669"/>
    <property type="project" value="TreeGrafter"/>
</dbReference>
<evidence type="ECO:0000256" key="8">
    <source>
        <dbReference type="ARBA" id="ARBA00023040"/>
    </source>
</evidence>
<dbReference type="GO" id="GO:0009897">
    <property type="term" value="C:external side of plasma membrane"/>
    <property type="evidence" value="ECO:0007669"/>
    <property type="project" value="TreeGrafter"/>
</dbReference>
<feature type="transmembrane region" description="Helical" evidence="18">
    <location>
        <begin position="41"/>
        <end position="63"/>
    </location>
</feature>
<evidence type="ECO:0000256" key="9">
    <source>
        <dbReference type="ARBA" id="ARBA00023136"/>
    </source>
</evidence>
<dbReference type="EMBL" id="JAFBMS010000009">
    <property type="protein sequence ID" value="KAG9349441.1"/>
    <property type="molecule type" value="Genomic_DNA"/>
</dbReference>
<evidence type="ECO:0000256" key="2">
    <source>
        <dbReference type="ARBA" id="ARBA00020033"/>
    </source>
</evidence>
<name>A0A8T2PE23_9TELE</name>
<keyword evidence="12" id="KW-0325">Glycoprotein</keyword>
<evidence type="ECO:0000256" key="6">
    <source>
        <dbReference type="ARBA" id="ARBA00022692"/>
    </source>
</evidence>
<organism evidence="20 21">
    <name type="scientific">Albula glossodonta</name>
    <name type="common">roundjaw bonefish</name>
    <dbReference type="NCBI Taxonomy" id="121402"/>
    <lineage>
        <taxon>Eukaryota</taxon>
        <taxon>Metazoa</taxon>
        <taxon>Chordata</taxon>
        <taxon>Craniata</taxon>
        <taxon>Vertebrata</taxon>
        <taxon>Euteleostomi</taxon>
        <taxon>Actinopterygii</taxon>
        <taxon>Neopterygii</taxon>
        <taxon>Teleostei</taxon>
        <taxon>Albuliformes</taxon>
        <taxon>Albulidae</taxon>
        <taxon>Albula</taxon>
    </lineage>
</organism>
<reference evidence="20" key="1">
    <citation type="thesis" date="2021" institute="BYU ScholarsArchive" country="Provo, UT, USA">
        <title>Applications of and Algorithms for Genome Assembly and Genomic Analyses with an Emphasis on Marine Teleosts.</title>
        <authorList>
            <person name="Pickett B.D."/>
        </authorList>
    </citation>
    <scope>NUCLEOTIDE SEQUENCE</scope>
    <source>
        <strain evidence="20">HI-2016</strain>
    </source>
</reference>
<gene>
    <name evidence="20" type="ORF">JZ751_027884</name>
</gene>
<dbReference type="InterPro" id="IPR000276">
    <property type="entry name" value="GPCR_Rhodpsn"/>
</dbReference>
<evidence type="ECO:0000256" key="14">
    <source>
        <dbReference type="ARBA" id="ARBA00025505"/>
    </source>
</evidence>
<feature type="transmembrane region" description="Helical" evidence="18">
    <location>
        <begin position="75"/>
        <end position="97"/>
    </location>
</feature>
<evidence type="ECO:0000256" key="5">
    <source>
        <dbReference type="ARBA" id="ARBA00022553"/>
    </source>
</evidence>
<evidence type="ECO:0000256" key="12">
    <source>
        <dbReference type="ARBA" id="ARBA00023180"/>
    </source>
</evidence>
<dbReference type="PRINTS" id="PR00427">
    <property type="entry name" value="INTRLEUKIN8R"/>
</dbReference>
<dbReference type="AlphaFoldDB" id="A0A8T2PE23"/>
<feature type="transmembrane region" description="Helical" evidence="18">
    <location>
        <begin position="285"/>
        <end position="308"/>
    </location>
</feature>
<evidence type="ECO:0000256" key="13">
    <source>
        <dbReference type="ARBA" id="ARBA00023224"/>
    </source>
</evidence>
<dbReference type="GO" id="GO:0006955">
    <property type="term" value="P:immune response"/>
    <property type="evidence" value="ECO:0007669"/>
    <property type="project" value="TreeGrafter"/>
</dbReference>
<keyword evidence="8 17" id="KW-0297">G-protein coupled receptor</keyword>
<dbReference type="OrthoDB" id="9946013at2759"/>
<keyword evidence="6 17" id="KW-0812">Transmembrane</keyword>
<dbReference type="SUPFAM" id="SSF81321">
    <property type="entry name" value="Family A G protein-coupled receptor-like"/>
    <property type="match status" value="1"/>
</dbReference>
<dbReference type="InterPro" id="IPR050119">
    <property type="entry name" value="CCR1-9-like"/>
</dbReference>
<feature type="transmembrane region" description="Helical" evidence="18">
    <location>
        <begin position="150"/>
        <end position="171"/>
    </location>
</feature>
<keyword evidence="11 17" id="KW-0675">Receptor</keyword>
<evidence type="ECO:0000256" key="17">
    <source>
        <dbReference type="RuleBase" id="RU000688"/>
    </source>
</evidence>
<keyword evidence="10" id="KW-1015">Disulfide bond</keyword>
<comment type="subcellular location">
    <subcellularLocation>
        <location evidence="1">Cell membrane</location>
        <topology evidence="1">Multi-pass membrane protein</topology>
    </subcellularLocation>
</comment>